<keyword evidence="2" id="KW-0472">Membrane</keyword>
<dbReference type="AlphaFoldDB" id="A0A2P5FB46"/>
<keyword evidence="2" id="KW-0812">Transmembrane</keyword>
<proteinExistence type="predicted"/>
<dbReference type="EMBL" id="JXTC01000047">
    <property type="protein sequence ID" value="PON95011.1"/>
    <property type="molecule type" value="Genomic_DNA"/>
</dbReference>
<accession>A0A2P5FB46</accession>
<comment type="caution">
    <text evidence="3">The sequence shown here is derived from an EMBL/GenBank/DDBJ whole genome shotgun (WGS) entry which is preliminary data.</text>
</comment>
<feature type="compositionally biased region" description="Basic residues" evidence="1">
    <location>
        <begin position="1"/>
        <end position="10"/>
    </location>
</feature>
<evidence type="ECO:0000256" key="2">
    <source>
        <dbReference type="SAM" id="Phobius"/>
    </source>
</evidence>
<evidence type="ECO:0000313" key="3">
    <source>
        <dbReference type="EMBL" id="PON95011.1"/>
    </source>
</evidence>
<sequence>MIQNSRRARARERDLYASESNSSASQIKLIFQKFAILIGIQRKHRYRRRTIRRRRITMMMALIIGLLDFHDLIETPQKAKPPPSSPAASADDSPSTSSE</sequence>
<feature type="compositionally biased region" description="Low complexity" evidence="1">
    <location>
        <begin position="86"/>
        <end position="99"/>
    </location>
</feature>
<evidence type="ECO:0000256" key="1">
    <source>
        <dbReference type="SAM" id="MobiDB-lite"/>
    </source>
</evidence>
<reference evidence="4" key="1">
    <citation type="submission" date="2016-06" db="EMBL/GenBank/DDBJ databases">
        <title>Parallel loss of symbiosis genes in relatives of nitrogen-fixing non-legume Parasponia.</title>
        <authorList>
            <person name="Van Velzen R."/>
            <person name="Holmer R."/>
            <person name="Bu F."/>
            <person name="Rutten L."/>
            <person name="Van Zeijl A."/>
            <person name="Liu W."/>
            <person name="Santuari L."/>
            <person name="Cao Q."/>
            <person name="Sharma T."/>
            <person name="Shen D."/>
            <person name="Roswanjaya Y."/>
            <person name="Wardhani T."/>
            <person name="Kalhor M.S."/>
            <person name="Jansen J."/>
            <person name="Van den Hoogen J."/>
            <person name="Gungor B."/>
            <person name="Hartog M."/>
            <person name="Hontelez J."/>
            <person name="Verver J."/>
            <person name="Yang W.-C."/>
            <person name="Schijlen E."/>
            <person name="Repin R."/>
            <person name="Schilthuizen M."/>
            <person name="Schranz E."/>
            <person name="Heidstra R."/>
            <person name="Miyata K."/>
            <person name="Fedorova E."/>
            <person name="Kohlen W."/>
            <person name="Bisseling T."/>
            <person name="Smit S."/>
            <person name="Geurts R."/>
        </authorList>
    </citation>
    <scope>NUCLEOTIDE SEQUENCE [LARGE SCALE GENOMIC DNA]</scope>
    <source>
        <strain evidence="4">cv. RG33-2</strain>
    </source>
</reference>
<feature type="transmembrane region" description="Helical" evidence="2">
    <location>
        <begin position="56"/>
        <end position="73"/>
    </location>
</feature>
<feature type="region of interest" description="Disordered" evidence="1">
    <location>
        <begin position="75"/>
        <end position="99"/>
    </location>
</feature>
<keyword evidence="2" id="KW-1133">Transmembrane helix</keyword>
<protein>
    <submittedName>
        <fullName evidence="3">Uncharacterized protein</fullName>
    </submittedName>
</protein>
<dbReference type="InParanoid" id="A0A2P5FB46"/>
<name>A0A2P5FB46_TREOI</name>
<organism evidence="3 4">
    <name type="scientific">Trema orientale</name>
    <name type="common">Charcoal tree</name>
    <name type="synonym">Celtis orientalis</name>
    <dbReference type="NCBI Taxonomy" id="63057"/>
    <lineage>
        <taxon>Eukaryota</taxon>
        <taxon>Viridiplantae</taxon>
        <taxon>Streptophyta</taxon>
        <taxon>Embryophyta</taxon>
        <taxon>Tracheophyta</taxon>
        <taxon>Spermatophyta</taxon>
        <taxon>Magnoliopsida</taxon>
        <taxon>eudicotyledons</taxon>
        <taxon>Gunneridae</taxon>
        <taxon>Pentapetalae</taxon>
        <taxon>rosids</taxon>
        <taxon>fabids</taxon>
        <taxon>Rosales</taxon>
        <taxon>Cannabaceae</taxon>
        <taxon>Trema</taxon>
    </lineage>
</organism>
<keyword evidence="4" id="KW-1185">Reference proteome</keyword>
<feature type="region of interest" description="Disordered" evidence="1">
    <location>
        <begin position="1"/>
        <end position="23"/>
    </location>
</feature>
<gene>
    <name evidence="3" type="ORF">TorRG33x02_092100</name>
</gene>
<dbReference type="Proteomes" id="UP000237000">
    <property type="component" value="Unassembled WGS sequence"/>
</dbReference>
<evidence type="ECO:0000313" key="4">
    <source>
        <dbReference type="Proteomes" id="UP000237000"/>
    </source>
</evidence>